<keyword evidence="1" id="KW-0732">Signal</keyword>
<comment type="caution">
    <text evidence="2">The sequence shown here is derived from an EMBL/GenBank/DDBJ whole genome shotgun (WGS) entry which is preliminary data.</text>
</comment>
<protein>
    <submittedName>
        <fullName evidence="2">Uncharacterized protein</fullName>
    </submittedName>
</protein>
<reference evidence="2" key="1">
    <citation type="journal article" date="2019" name="Beilstein J. Org. Chem.">
        <title>Nanangenines: drimane sesquiterpenoids as the dominant metabolite cohort of a novel Australian fungus, Aspergillus nanangensis.</title>
        <authorList>
            <person name="Lacey H.J."/>
            <person name="Gilchrist C.L.M."/>
            <person name="Crombie A."/>
            <person name="Kalaitzis J.A."/>
            <person name="Vuong D."/>
            <person name="Rutledge P.J."/>
            <person name="Turner P."/>
            <person name="Pitt J.I."/>
            <person name="Lacey E."/>
            <person name="Chooi Y.H."/>
            <person name="Piggott A.M."/>
        </authorList>
    </citation>
    <scope>NUCLEOTIDE SEQUENCE</scope>
    <source>
        <strain evidence="2">MST-FP2251</strain>
    </source>
</reference>
<evidence type="ECO:0000313" key="2">
    <source>
        <dbReference type="EMBL" id="KAF9889361.1"/>
    </source>
</evidence>
<sequence length="66" mass="7140">MQLSLLFTAAVAVFSSAAIAIPQEVEPPADICLMICSFDKMNCTTPSYPKKTGEVSVAIVRTVYDR</sequence>
<dbReference type="EMBL" id="VCAU01000037">
    <property type="protein sequence ID" value="KAF9889361.1"/>
    <property type="molecule type" value="Genomic_DNA"/>
</dbReference>
<name>A0AAD4GU64_ASPNN</name>
<reference evidence="2" key="2">
    <citation type="submission" date="2020-02" db="EMBL/GenBank/DDBJ databases">
        <authorList>
            <person name="Gilchrist C.L.M."/>
            <person name="Chooi Y.-H."/>
        </authorList>
    </citation>
    <scope>NUCLEOTIDE SEQUENCE</scope>
    <source>
        <strain evidence="2">MST-FP2251</strain>
    </source>
</reference>
<feature type="chain" id="PRO_5041970507" evidence="1">
    <location>
        <begin position="21"/>
        <end position="66"/>
    </location>
</feature>
<proteinExistence type="predicted"/>
<evidence type="ECO:0000313" key="3">
    <source>
        <dbReference type="Proteomes" id="UP001194746"/>
    </source>
</evidence>
<evidence type="ECO:0000256" key="1">
    <source>
        <dbReference type="SAM" id="SignalP"/>
    </source>
</evidence>
<dbReference type="Proteomes" id="UP001194746">
    <property type="component" value="Unassembled WGS sequence"/>
</dbReference>
<keyword evidence="3" id="KW-1185">Reference proteome</keyword>
<accession>A0AAD4GU64</accession>
<gene>
    <name evidence="2" type="ORF">FE257_007471</name>
</gene>
<dbReference type="AlphaFoldDB" id="A0AAD4GU64"/>
<feature type="signal peptide" evidence="1">
    <location>
        <begin position="1"/>
        <end position="20"/>
    </location>
</feature>
<organism evidence="2 3">
    <name type="scientific">Aspergillus nanangensis</name>
    <dbReference type="NCBI Taxonomy" id="2582783"/>
    <lineage>
        <taxon>Eukaryota</taxon>
        <taxon>Fungi</taxon>
        <taxon>Dikarya</taxon>
        <taxon>Ascomycota</taxon>
        <taxon>Pezizomycotina</taxon>
        <taxon>Eurotiomycetes</taxon>
        <taxon>Eurotiomycetidae</taxon>
        <taxon>Eurotiales</taxon>
        <taxon>Aspergillaceae</taxon>
        <taxon>Aspergillus</taxon>
        <taxon>Aspergillus subgen. Circumdati</taxon>
    </lineage>
</organism>